<proteinExistence type="predicted"/>
<keyword evidence="3" id="KW-1185">Reference proteome</keyword>
<evidence type="ECO:0000256" key="1">
    <source>
        <dbReference type="SAM" id="MobiDB-lite"/>
    </source>
</evidence>
<evidence type="ECO:0000313" key="3">
    <source>
        <dbReference type="Proteomes" id="UP001521184"/>
    </source>
</evidence>
<feature type="compositionally biased region" description="Basic and acidic residues" evidence="1">
    <location>
        <begin position="1"/>
        <end position="10"/>
    </location>
</feature>
<dbReference type="EMBL" id="JAKEKT020000010">
    <property type="protein sequence ID" value="KAL1648077.1"/>
    <property type="molecule type" value="Genomic_DNA"/>
</dbReference>
<name>A0ABR3U0D7_9PEZI</name>
<gene>
    <name evidence="2" type="ORF">SLS58_002404</name>
</gene>
<evidence type="ECO:0000313" key="2">
    <source>
        <dbReference type="EMBL" id="KAL1648077.1"/>
    </source>
</evidence>
<protein>
    <submittedName>
        <fullName evidence="2">Uncharacterized protein</fullName>
    </submittedName>
</protein>
<feature type="compositionally biased region" description="Basic and acidic residues" evidence="1">
    <location>
        <begin position="22"/>
        <end position="34"/>
    </location>
</feature>
<sequence>MAYRDYDGRSRYSSRYEPNTSRSRDYEHIKGPDYPYDRRRTDYAAYYAPDQRHVADYDDRYADDTNYTYAAYDLRDRDCYPPTPPPTASYRVERRRLESWPPCPTAEDLEVALAREVNHVLQEGGREDEAPNRGLVDQDPIMIEVEEEMARFNPERRFVLVPGAGDGVEKSLDDVQVRGSMRQPADRQKAPPLQTDLRDPPVNTALLQRLISLAEVRGILSSLRQGTRS</sequence>
<organism evidence="2 3">
    <name type="scientific">Diplodia intermedia</name>
    <dbReference type="NCBI Taxonomy" id="856260"/>
    <lineage>
        <taxon>Eukaryota</taxon>
        <taxon>Fungi</taxon>
        <taxon>Dikarya</taxon>
        <taxon>Ascomycota</taxon>
        <taxon>Pezizomycotina</taxon>
        <taxon>Dothideomycetes</taxon>
        <taxon>Dothideomycetes incertae sedis</taxon>
        <taxon>Botryosphaeriales</taxon>
        <taxon>Botryosphaeriaceae</taxon>
        <taxon>Diplodia</taxon>
    </lineage>
</organism>
<reference evidence="2 3" key="1">
    <citation type="journal article" date="2023" name="Plant Dis.">
        <title>First Report of Diplodia intermedia Causing Canker and Dieback Diseases on Apple Trees in Canada.</title>
        <authorList>
            <person name="Ellouze W."/>
            <person name="Ilyukhin E."/>
            <person name="Sulman M."/>
            <person name="Ali S."/>
        </authorList>
    </citation>
    <scope>NUCLEOTIDE SEQUENCE [LARGE SCALE GENOMIC DNA]</scope>
    <source>
        <strain evidence="2 3">M45-28</strain>
    </source>
</reference>
<accession>A0ABR3U0D7</accession>
<feature type="region of interest" description="Disordered" evidence="1">
    <location>
        <begin position="178"/>
        <end position="200"/>
    </location>
</feature>
<dbReference type="Proteomes" id="UP001521184">
    <property type="component" value="Unassembled WGS sequence"/>
</dbReference>
<feature type="region of interest" description="Disordered" evidence="1">
    <location>
        <begin position="1"/>
        <end position="34"/>
    </location>
</feature>
<comment type="caution">
    <text evidence="2">The sequence shown here is derived from an EMBL/GenBank/DDBJ whole genome shotgun (WGS) entry which is preliminary data.</text>
</comment>